<dbReference type="EMBL" id="MCGO01000039">
    <property type="protein sequence ID" value="ORY39495.1"/>
    <property type="molecule type" value="Genomic_DNA"/>
</dbReference>
<dbReference type="InterPro" id="IPR001568">
    <property type="entry name" value="RNase_T2-like"/>
</dbReference>
<dbReference type="GO" id="GO:0005576">
    <property type="term" value="C:extracellular region"/>
    <property type="evidence" value="ECO:0007669"/>
    <property type="project" value="TreeGrafter"/>
</dbReference>
<dbReference type="PROSITE" id="PS00531">
    <property type="entry name" value="RNASE_T2_2"/>
    <property type="match status" value="1"/>
</dbReference>
<dbReference type="GO" id="GO:0006401">
    <property type="term" value="P:RNA catabolic process"/>
    <property type="evidence" value="ECO:0007669"/>
    <property type="project" value="TreeGrafter"/>
</dbReference>
<dbReference type="PANTHER" id="PTHR11240">
    <property type="entry name" value="RIBONUCLEASE T2"/>
    <property type="match status" value="1"/>
</dbReference>
<protein>
    <recommendedName>
        <fullName evidence="2">ribonuclease T2</fullName>
        <ecNumber evidence="2">4.6.1.19</ecNumber>
    </recommendedName>
</protein>
<accession>A0A1Y2BZK4</accession>
<dbReference type="InterPro" id="IPR036430">
    <property type="entry name" value="RNase_T2-like_sf"/>
</dbReference>
<organism evidence="4 5">
    <name type="scientific">Rhizoclosmatium globosum</name>
    <dbReference type="NCBI Taxonomy" id="329046"/>
    <lineage>
        <taxon>Eukaryota</taxon>
        <taxon>Fungi</taxon>
        <taxon>Fungi incertae sedis</taxon>
        <taxon>Chytridiomycota</taxon>
        <taxon>Chytridiomycota incertae sedis</taxon>
        <taxon>Chytridiomycetes</taxon>
        <taxon>Chytridiales</taxon>
        <taxon>Chytriomycetaceae</taxon>
        <taxon>Rhizoclosmatium</taxon>
    </lineage>
</organism>
<evidence type="ECO:0000256" key="2">
    <source>
        <dbReference type="ARBA" id="ARBA00012571"/>
    </source>
</evidence>
<comment type="similarity">
    <text evidence="1 3">Belongs to the RNase T2 family.</text>
</comment>
<dbReference type="Gene3D" id="3.90.730.10">
    <property type="entry name" value="Ribonuclease T2-like"/>
    <property type="match status" value="1"/>
</dbReference>
<dbReference type="GO" id="GO:0033897">
    <property type="term" value="F:ribonuclease T2 activity"/>
    <property type="evidence" value="ECO:0007669"/>
    <property type="project" value="UniProtKB-EC"/>
</dbReference>
<dbReference type="AlphaFoldDB" id="A0A1Y2BZK4"/>
<name>A0A1Y2BZK4_9FUNG</name>
<dbReference type="EC" id="4.6.1.19" evidence="2"/>
<proteinExistence type="inferred from homology"/>
<dbReference type="GO" id="GO:0003723">
    <property type="term" value="F:RNA binding"/>
    <property type="evidence" value="ECO:0007669"/>
    <property type="project" value="InterPro"/>
</dbReference>
<evidence type="ECO:0000313" key="4">
    <source>
        <dbReference type="EMBL" id="ORY39495.1"/>
    </source>
</evidence>
<dbReference type="InterPro" id="IPR033130">
    <property type="entry name" value="RNase_T2_His_AS_2"/>
</dbReference>
<dbReference type="PANTHER" id="PTHR11240:SF22">
    <property type="entry name" value="RIBONUCLEASE T2"/>
    <property type="match status" value="1"/>
</dbReference>
<evidence type="ECO:0000313" key="5">
    <source>
        <dbReference type="Proteomes" id="UP000193642"/>
    </source>
</evidence>
<dbReference type="Pfam" id="PF00445">
    <property type="entry name" value="Ribonuclease_T2"/>
    <property type="match status" value="1"/>
</dbReference>
<reference evidence="4 5" key="1">
    <citation type="submission" date="2016-07" db="EMBL/GenBank/DDBJ databases">
        <title>Pervasive Adenine N6-methylation of Active Genes in Fungi.</title>
        <authorList>
            <consortium name="DOE Joint Genome Institute"/>
            <person name="Mondo S.J."/>
            <person name="Dannebaum R.O."/>
            <person name="Kuo R.C."/>
            <person name="Labutti K."/>
            <person name="Haridas S."/>
            <person name="Kuo A."/>
            <person name="Salamov A."/>
            <person name="Ahrendt S.R."/>
            <person name="Lipzen A."/>
            <person name="Sullivan W."/>
            <person name="Andreopoulos W.B."/>
            <person name="Clum A."/>
            <person name="Lindquist E."/>
            <person name="Daum C."/>
            <person name="Ramamoorthy G.K."/>
            <person name="Gryganskyi A."/>
            <person name="Culley D."/>
            <person name="Magnuson J.K."/>
            <person name="James T.Y."/>
            <person name="O'Malley M.A."/>
            <person name="Stajich J.E."/>
            <person name="Spatafora J.W."/>
            <person name="Visel A."/>
            <person name="Grigoriev I.V."/>
        </authorList>
    </citation>
    <scope>NUCLEOTIDE SEQUENCE [LARGE SCALE GENOMIC DNA]</scope>
    <source>
        <strain evidence="4 5">JEL800</strain>
    </source>
</reference>
<sequence>MSCPSYAVGCQLNPVTNAKYDACCVSDSVFVFAQNYSIGLTYRTASPAWTKNSVAAAIGPKFTMHGLWADHCDGSYETTKWTNQALGLANGTNYDLFGCDASRAFQNAQQVIAADCNNAYLNTWIDTFWRAGDGDNNWLVAHEWSKHGTCTGSFGNACYPGQGPFAGFFDFLKVSLAVYQQLDIMAAFNKAGIFPSDVNTYTLAQLVAAHKAAFGAPGAMQCQGNTGKGVGPQYLSEVWTYLQEVPNKRYVPFDANTIGPKVVYNSCNDSIPIIIPVTPSPLNKF</sequence>
<keyword evidence="5" id="KW-1185">Reference proteome</keyword>
<evidence type="ECO:0000256" key="1">
    <source>
        <dbReference type="ARBA" id="ARBA00007469"/>
    </source>
</evidence>
<dbReference type="SUPFAM" id="SSF55895">
    <property type="entry name" value="Ribonuclease Rh-like"/>
    <property type="match status" value="1"/>
</dbReference>
<dbReference type="OrthoDB" id="435754at2759"/>
<gene>
    <name evidence="4" type="ORF">BCR33DRAFT_740835</name>
</gene>
<evidence type="ECO:0000256" key="3">
    <source>
        <dbReference type="RuleBase" id="RU004328"/>
    </source>
</evidence>
<dbReference type="Proteomes" id="UP000193642">
    <property type="component" value="Unassembled WGS sequence"/>
</dbReference>
<comment type="caution">
    <text evidence="4">The sequence shown here is derived from an EMBL/GenBank/DDBJ whole genome shotgun (WGS) entry which is preliminary data.</text>
</comment>